<dbReference type="InterPro" id="IPR034768">
    <property type="entry name" value="4FE4S_WBL"/>
</dbReference>
<keyword evidence="9 11" id="KW-1015">Disulfide bond</keyword>
<evidence type="ECO:0000256" key="11">
    <source>
        <dbReference type="HAMAP-Rule" id="MF_01479"/>
    </source>
</evidence>
<comment type="PTM">
    <text evidence="11">The Fe-S cluster can be nitrosylated by nitric oxide (NO).</text>
</comment>
<dbReference type="Proteomes" id="UP001180489">
    <property type="component" value="Unassembled WGS sequence"/>
</dbReference>
<keyword evidence="8 11" id="KW-0238">DNA-binding</keyword>
<evidence type="ECO:0000256" key="12">
    <source>
        <dbReference type="SAM" id="MobiDB-lite"/>
    </source>
</evidence>
<organism evidence="14 15">
    <name type="scientific">Streptomyces hintoniae</name>
    <dbReference type="NCBI Taxonomy" id="3075521"/>
    <lineage>
        <taxon>Bacteria</taxon>
        <taxon>Bacillati</taxon>
        <taxon>Actinomycetota</taxon>
        <taxon>Actinomycetes</taxon>
        <taxon>Kitasatosporales</taxon>
        <taxon>Streptomycetaceae</taxon>
        <taxon>Streptomyces</taxon>
    </lineage>
</organism>
<comment type="cofactor">
    <cofactor evidence="11">
        <name>[4Fe-4S] cluster</name>
        <dbReference type="ChEBI" id="CHEBI:49883"/>
    </cofactor>
    <text evidence="11">Binds 1 [4Fe-4S] cluster per subunit. Following nitrosylation of the [4Fe-4S] cluster binds 1 [4Fe-8(NO)] cluster per subunit.</text>
</comment>
<feature type="region of interest" description="Disordered" evidence="12">
    <location>
        <begin position="88"/>
        <end position="131"/>
    </location>
</feature>
<keyword evidence="11" id="KW-0963">Cytoplasm</keyword>
<comment type="subcellular location">
    <subcellularLocation>
        <location evidence="1 11">Cytoplasm</location>
    </subcellularLocation>
</comment>
<feature type="binding site" evidence="11">
    <location>
        <position position="32"/>
    </location>
    <ligand>
        <name>[4Fe-4S] cluster</name>
        <dbReference type="ChEBI" id="CHEBI:49883"/>
    </ligand>
</feature>
<dbReference type="PANTHER" id="PTHR38839">
    <property type="entry name" value="TRANSCRIPTIONAL REGULATOR WHID-RELATED"/>
    <property type="match status" value="1"/>
</dbReference>
<reference evidence="14" key="1">
    <citation type="submission" date="2024-05" db="EMBL/GenBank/DDBJ databases">
        <title>30 novel species of actinomycetes from the DSMZ collection.</title>
        <authorList>
            <person name="Nouioui I."/>
        </authorList>
    </citation>
    <scope>NUCLEOTIDE SEQUENCE</scope>
    <source>
        <strain evidence="14">DSM 41014</strain>
    </source>
</reference>
<dbReference type="EMBL" id="JAVRFF010000039">
    <property type="protein sequence ID" value="MDT0476218.1"/>
    <property type="molecule type" value="Genomic_DNA"/>
</dbReference>
<protein>
    <recommendedName>
        <fullName evidence="11">Transcriptional regulator WhiB</fullName>
    </recommendedName>
</protein>
<evidence type="ECO:0000256" key="6">
    <source>
        <dbReference type="ARBA" id="ARBA00023014"/>
    </source>
</evidence>
<dbReference type="RefSeq" id="WP_311636933.1">
    <property type="nucleotide sequence ID" value="NZ_JAVRFF010000039.1"/>
</dbReference>
<dbReference type="SUPFAM" id="SSF46689">
    <property type="entry name" value="Homeodomain-like"/>
    <property type="match status" value="1"/>
</dbReference>
<keyword evidence="5 11" id="KW-0408">Iron</keyword>
<feature type="compositionally biased region" description="Low complexity" evidence="12">
    <location>
        <begin position="356"/>
        <end position="370"/>
    </location>
</feature>
<feature type="binding site" evidence="11">
    <location>
        <position position="35"/>
    </location>
    <ligand>
        <name>[4Fe-4S] cluster</name>
        <dbReference type="ChEBI" id="CHEBI:49883"/>
    </ligand>
</feature>
<keyword evidence="7 11" id="KW-0805">Transcription regulation</keyword>
<keyword evidence="4 11" id="KW-0479">Metal-binding</keyword>
<feature type="region of interest" description="Disordered" evidence="12">
    <location>
        <begin position="355"/>
        <end position="380"/>
    </location>
</feature>
<sequence length="501" mass="53466">MTGDLWRERAVCTTVHTGLFHQPNGAAAQAVCGPCPVRPECLYDALASDAPSGVWGGLTRAQRRSLPLLPPGRTHALAVLRDVLDDLDNTPAEPTAPARTAKPKAPRPARKKQTKKAPAAKARRSPEPREDVAELLRAGLSQRQTARRLGVSPAVVVATRNAFQIPRPTGAGYRYSPEQRAAIEGRTLQLLRAGASFDEIRAEVGISAPTILRIRRAAALPPSGRTGRRPARSVEEALLLHITPYGDGHAAWTGPTAGRMPKLYADGRSCNARAAVFEQHHGRPPSGYIRAGCDEQTCIAGAHLTDDVLRSTSPPREKPVTVQARQNLLAEIDADGGPQTARTNSLHHPETEFRMTTASAPAANSSNETSVPSPPTAGLEDLPVDGLLAWADAHTDPDIQDQAARARVLLAALAQRRAADTELAAICDETARLEARLAELRAREAELVPHKPKKKRGQGPASGRAAEIRAWARTAGFDCPAVGRVPKTVVDAWATATEASP</sequence>
<proteinExistence type="inferred from homology"/>
<feature type="binding site" evidence="11">
    <location>
        <position position="12"/>
    </location>
    <ligand>
        <name>[4Fe-4S] cluster</name>
        <dbReference type="ChEBI" id="CHEBI:49883"/>
    </ligand>
</feature>
<dbReference type="Pfam" id="PF02467">
    <property type="entry name" value="Whib"/>
    <property type="match status" value="1"/>
</dbReference>
<evidence type="ECO:0000256" key="4">
    <source>
        <dbReference type="ARBA" id="ARBA00022723"/>
    </source>
</evidence>
<dbReference type="InterPro" id="IPR055370">
    <property type="entry name" value="Lsr2_DNA-bd"/>
</dbReference>
<keyword evidence="3 11" id="KW-0004">4Fe-4S</keyword>
<evidence type="ECO:0000256" key="9">
    <source>
        <dbReference type="ARBA" id="ARBA00023157"/>
    </source>
</evidence>
<evidence type="ECO:0000256" key="10">
    <source>
        <dbReference type="ARBA" id="ARBA00023163"/>
    </source>
</evidence>
<dbReference type="Pfam" id="PF23359">
    <property type="entry name" value="Lsr2_DNA-bd"/>
    <property type="match status" value="1"/>
</dbReference>
<dbReference type="HAMAP" id="MF_01479">
    <property type="entry name" value="WhiB"/>
    <property type="match status" value="1"/>
</dbReference>
<keyword evidence="10 11" id="KW-0804">Transcription</keyword>
<evidence type="ECO:0000256" key="1">
    <source>
        <dbReference type="ARBA" id="ARBA00004496"/>
    </source>
</evidence>
<dbReference type="InterPro" id="IPR009057">
    <property type="entry name" value="Homeodomain-like_sf"/>
</dbReference>
<dbReference type="InterPro" id="IPR003482">
    <property type="entry name" value="Whib"/>
</dbReference>
<gene>
    <name evidence="11" type="primary">whiB</name>
    <name evidence="14" type="ORF">RM863_29245</name>
</gene>
<evidence type="ECO:0000313" key="14">
    <source>
        <dbReference type="EMBL" id="MDT0476218.1"/>
    </source>
</evidence>
<evidence type="ECO:0000256" key="2">
    <source>
        <dbReference type="ARBA" id="ARBA00006597"/>
    </source>
</evidence>
<feature type="compositionally biased region" description="Basic residues" evidence="12">
    <location>
        <begin position="101"/>
        <end position="115"/>
    </location>
</feature>
<feature type="compositionally biased region" description="Low complexity" evidence="12">
    <location>
        <begin position="91"/>
        <end position="100"/>
    </location>
</feature>
<dbReference type="PROSITE" id="PS51674">
    <property type="entry name" value="4FE4S_WBL"/>
    <property type="match status" value="1"/>
</dbReference>
<feature type="binding site" evidence="11">
    <location>
        <position position="41"/>
    </location>
    <ligand>
        <name>[4Fe-4S] cluster</name>
        <dbReference type="ChEBI" id="CHEBI:49883"/>
    </ligand>
</feature>
<evidence type="ECO:0000256" key="5">
    <source>
        <dbReference type="ARBA" id="ARBA00023004"/>
    </source>
</evidence>
<comment type="caution">
    <text evidence="14">The sequence shown here is derived from an EMBL/GenBank/DDBJ whole genome shotgun (WGS) entry which is preliminary data.</text>
</comment>
<comment type="similarity">
    <text evidence="2 11">Belongs to the WhiB family.</text>
</comment>
<evidence type="ECO:0000313" key="15">
    <source>
        <dbReference type="Proteomes" id="UP001180489"/>
    </source>
</evidence>
<comment type="function">
    <text evidence="11">Acts as a transcriptional regulator. Probably redox-responsive. The apo- but not holo-form probably binds DNA.</text>
</comment>
<evidence type="ECO:0000256" key="3">
    <source>
        <dbReference type="ARBA" id="ARBA00022485"/>
    </source>
</evidence>
<evidence type="ECO:0000259" key="13">
    <source>
        <dbReference type="PROSITE" id="PS51674"/>
    </source>
</evidence>
<feature type="domain" description="4Fe-4S Wbl-type" evidence="13">
    <location>
        <begin position="11"/>
        <end position="65"/>
    </location>
</feature>
<comment type="PTM">
    <text evidence="11">Upon Fe-S cluster removal intramolecular disulfide bonds are formed.</text>
</comment>
<name>A0ABU2USW1_9ACTN</name>
<keyword evidence="6 11" id="KW-0411">Iron-sulfur</keyword>
<evidence type="ECO:0000256" key="7">
    <source>
        <dbReference type="ARBA" id="ARBA00023015"/>
    </source>
</evidence>
<dbReference type="Gene3D" id="4.10.320.10">
    <property type="entry name" value="E3-binding domain"/>
    <property type="match status" value="1"/>
</dbReference>
<feature type="region of interest" description="Disordered" evidence="12">
    <location>
        <begin position="331"/>
        <end position="350"/>
    </location>
</feature>
<keyword evidence="15" id="KW-1185">Reference proteome</keyword>
<dbReference type="InterPro" id="IPR036625">
    <property type="entry name" value="E3-bd_dom_sf"/>
</dbReference>
<accession>A0ABU2USW1</accession>
<evidence type="ECO:0000256" key="8">
    <source>
        <dbReference type="ARBA" id="ARBA00023125"/>
    </source>
</evidence>